<proteinExistence type="predicted"/>
<sequence length="130" mass="14702">MKCTSHNRELEVGFHLLALFVLASRILCLLRFSFPSGNRHILNPFFSRCSTTQRHYSTPLRFLLTSRRAQNEHFHRRLSLHASGAAAGSRRQGTSWRTTKLGTRCAQLPDCLISVARLAAGSIDRRTLPV</sequence>
<dbReference type="EMBL" id="GIFC01010078">
    <property type="protein sequence ID" value="MXU92161.1"/>
    <property type="molecule type" value="Transcribed_RNA"/>
</dbReference>
<reference evidence="2" key="1">
    <citation type="submission" date="2019-12" db="EMBL/GenBank/DDBJ databases">
        <title>An insight into the sialome of adult female Ixodes ricinus ticks feeding for 6 days.</title>
        <authorList>
            <person name="Perner J."/>
            <person name="Ribeiro J.M.C."/>
        </authorList>
    </citation>
    <scope>NUCLEOTIDE SEQUENCE</scope>
    <source>
        <strain evidence="2">Semi-engorged</strain>
        <tissue evidence="2">Salivary glands</tissue>
    </source>
</reference>
<evidence type="ECO:0000256" key="1">
    <source>
        <dbReference type="SAM" id="Phobius"/>
    </source>
</evidence>
<protein>
    <submittedName>
        <fullName evidence="2">Uncharacterized protein</fullName>
    </submittedName>
</protein>
<feature type="transmembrane region" description="Helical" evidence="1">
    <location>
        <begin position="12"/>
        <end position="32"/>
    </location>
</feature>
<keyword evidence="1" id="KW-0472">Membrane</keyword>
<dbReference type="AlphaFoldDB" id="A0A6B0URL0"/>
<name>A0A6B0URL0_IXORI</name>
<organism evidence="2">
    <name type="scientific">Ixodes ricinus</name>
    <name type="common">Common tick</name>
    <name type="synonym">Acarus ricinus</name>
    <dbReference type="NCBI Taxonomy" id="34613"/>
    <lineage>
        <taxon>Eukaryota</taxon>
        <taxon>Metazoa</taxon>
        <taxon>Ecdysozoa</taxon>
        <taxon>Arthropoda</taxon>
        <taxon>Chelicerata</taxon>
        <taxon>Arachnida</taxon>
        <taxon>Acari</taxon>
        <taxon>Parasitiformes</taxon>
        <taxon>Ixodida</taxon>
        <taxon>Ixodoidea</taxon>
        <taxon>Ixodidae</taxon>
        <taxon>Ixodinae</taxon>
        <taxon>Ixodes</taxon>
    </lineage>
</organism>
<evidence type="ECO:0000313" key="2">
    <source>
        <dbReference type="EMBL" id="MXU92161.1"/>
    </source>
</evidence>
<accession>A0A6B0URL0</accession>
<keyword evidence="1" id="KW-0812">Transmembrane</keyword>
<keyword evidence="1" id="KW-1133">Transmembrane helix</keyword>